<dbReference type="InterPro" id="IPR044893">
    <property type="entry name" value="RNA_pol_Rpb1_clamp_domain"/>
</dbReference>
<dbReference type="Pfam" id="PF04997">
    <property type="entry name" value="RNA_pol_Rpb1_1"/>
    <property type="match status" value="1"/>
</dbReference>
<dbReference type="Gene3D" id="4.10.860.120">
    <property type="entry name" value="RNA polymerase II, clamp domain"/>
    <property type="match status" value="1"/>
</dbReference>
<keyword evidence="8" id="KW-1185">Reference proteome</keyword>
<dbReference type="GO" id="GO:0003899">
    <property type="term" value="F:DNA-directed RNA polymerase activity"/>
    <property type="evidence" value="ECO:0007669"/>
    <property type="project" value="UniProtKB-EC"/>
</dbReference>
<evidence type="ECO:0000256" key="1">
    <source>
        <dbReference type="ARBA" id="ARBA00012418"/>
    </source>
</evidence>
<evidence type="ECO:0000313" key="8">
    <source>
        <dbReference type="Proteomes" id="UP001234989"/>
    </source>
</evidence>
<dbReference type="EMBL" id="CP133612">
    <property type="protein sequence ID" value="WMV11630.1"/>
    <property type="molecule type" value="Genomic_DNA"/>
</dbReference>
<dbReference type="GO" id="GO:0000428">
    <property type="term" value="C:DNA-directed RNA polymerase complex"/>
    <property type="evidence" value="ECO:0007669"/>
    <property type="project" value="UniProtKB-KW"/>
</dbReference>
<evidence type="ECO:0000256" key="2">
    <source>
        <dbReference type="ARBA" id="ARBA00022478"/>
    </source>
</evidence>
<dbReference type="InterPro" id="IPR045867">
    <property type="entry name" value="DNA-dir_RpoC_beta_prime"/>
</dbReference>
<proteinExistence type="predicted"/>
<organism evidence="7 8">
    <name type="scientific">Solanum verrucosum</name>
    <dbReference type="NCBI Taxonomy" id="315347"/>
    <lineage>
        <taxon>Eukaryota</taxon>
        <taxon>Viridiplantae</taxon>
        <taxon>Streptophyta</taxon>
        <taxon>Embryophyta</taxon>
        <taxon>Tracheophyta</taxon>
        <taxon>Spermatophyta</taxon>
        <taxon>Magnoliopsida</taxon>
        <taxon>eudicotyledons</taxon>
        <taxon>Gunneridae</taxon>
        <taxon>Pentapetalae</taxon>
        <taxon>asterids</taxon>
        <taxon>lamiids</taxon>
        <taxon>Solanales</taxon>
        <taxon>Solanaceae</taxon>
        <taxon>Solanoideae</taxon>
        <taxon>Solaneae</taxon>
        <taxon>Solanum</taxon>
    </lineage>
</organism>
<evidence type="ECO:0000256" key="5">
    <source>
        <dbReference type="ARBA" id="ARBA00023163"/>
    </source>
</evidence>
<accession>A0AAF0PX98</accession>
<dbReference type="Proteomes" id="UP001234989">
    <property type="component" value="Chromosome 1"/>
</dbReference>
<dbReference type="GO" id="GO:0003677">
    <property type="term" value="F:DNA binding"/>
    <property type="evidence" value="ECO:0007669"/>
    <property type="project" value="InterPro"/>
</dbReference>
<gene>
    <name evidence="7" type="ORF">MTR67_005015</name>
</gene>
<keyword evidence="4" id="KW-0548">Nucleotidyltransferase</keyword>
<reference evidence="7" key="1">
    <citation type="submission" date="2023-08" db="EMBL/GenBank/DDBJ databases">
        <title>A de novo genome assembly of Solanum verrucosum Schlechtendal, a Mexican diploid species geographically isolated from the other diploid A-genome species in potato relatives.</title>
        <authorList>
            <person name="Hosaka K."/>
        </authorList>
    </citation>
    <scope>NUCLEOTIDE SEQUENCE</scope>
    <source>
        <tissue evidence="7">Young leaves</tissue>
    </source>
</reference>
<keyword evidence="2" id="KW-0240">DNA-directed RNA polymerase</keyword>
<dbReference type="PANTHER" id="PTHR19376:SF51">
    <property type="entry name" value="DNA-DIRECTED RNA POLYMERASE V SUBUNIT 1"/>
    <property type="match status" value="1"/>
</dbReference>
<dbReference type="AlphaFoldDB" id="A0AAF0PX98"/>
<feature type="domain" description="RNA polymerase Rpb1" evidence="6">
    <location>
        <begin position="14"/>
        <end position="105"/>
    </location>
</feature>
<protein>
    <recommendedName>
        <fullName evidence="1">DNA-directed RNA polymerase</fullName>
        <ecNumber evidence="1">2.7.7.6</ecNumber>
    </recommendedName>
</protein>
<evidence type="ECO:0000313" key="7">
    <source>
        <dbReference type="EMBL" id="WMV11630.1"/>
    </source>
</evidence>
<evidence type="ECO:0000256" key="3">
    <source>
        <dbReference type="ARBA" id="ARBA00022679"/>
    </source>
</evidence>
<name>A0AAF0PX98_SOLVR</name>
<keyword evidence="3" id="KW-0808">Transferase</keyword>
<keyword evidence="5" id="KW-0804">Transcription</keyword>
<dbReference type="PANTHER" id="PTHR19376">
    <property type="entry name" value="DNA-DIRECTED RNA POLYMERASE"/>
    <property type="match status" value="1"/>
</dbReference>
<dbReference type="GO" id="GO:0006351">
    <property type="term" value="P:DNA-templated transcription"/>
    <property type="evidence" value="ECO:0007669"/>
    <property type="project" value="InterPro"/>
</dbReference>
<dbReference type="EC" id="2.7.7.6" evidence="1"/>
<evidence type="ECO:0000256" key="4">
    <source>
        <dbReference type="ARBA" id="ARBA00022695"/>
    </source>
</evidence>
<dbReference type="SUPFAM" id="SSF64484">
    <property type="entry name" value="beta and beta-prime subunits of DNA dependent RNA-polymerase"/>
    <property type="match status" value="1"/>
</dbReference>
<dbReference type="InterPro" id="IPR007080">
    <property type="entry name" value="RNA_pol_Rpb1_1"/>
</dbReference>
<evidence type="ECO:0000259" key="6">
    <source>
        <dbReference type="Pfam" id="PF04997"/>
    </source>
</evidence>
<sequence length="184" mass="20284">MEESLSSKVSDGIVKRIKFGLATPQEICKSSISDCPITHPSLLLNPFLGLPLEAGRCESCGTAEPGQCEGHFGYIELPIPIYHPDHVSELKKMLSLLCLKCLKMKNRKFQVKNAGVLERMLSSCCEQAIILDAKISHAKATLFSAQSECLPFHQVVAFLLFVPLPNEGSSHSVDFLHNALGYWK</sequence>